<accession>A0ABP7RB57</accession>
<feature type="compositionally biased region" description="Polar residues" evidence="1">
    <location>
        <begin position="46"/>
        <end position="69"/>
    </location>
</feature>
<dbReference type="RefSeq" id="WP_345070249.1">
    <property type="nucleotide sequence ID" value="NZ_BAABDJ010000001.1"/>
</dbReference>
<dbReference type="EMBL" id="BAABDJ010000001">
    <property type="protein sequence ID" value="GAA3994513.1"/>
    <property type="molecule type" value="Genomic_DNA"/>
</dbReference>
<feature type="compositionally biased region" description="Low complexity" evidence="1">
    <location>
        <begin position="88"/>
        <end position="98"/>
    </location>
</feature>
<organism evidence="2 3">
    <name type="scientific">Hymenobacter fastidiosus</name>
    <dbReference type="NCBI Taxonomy" id="486264"/>
    <lineage>
        <taxon>Bacteria</taxon>
        <taxon>Pseudomonadati</taxon>
        <taxon>Bacteroidota</taxon>
        <taxon>Cytophagia</taxon>
        <taxon>Cytophagales</taxon>
        <taxon>Hymenobacteraceae</taxon>
        <taxon>Hymenobacter</taxon>
    </lineage>
</organism>
<protein>
    <submittedName>
        <fullName evidence="2">Uncharacterized protein</fullName>
    </submittedName>
</protein>
<evidence type="ECO:0000313" key="3">
    <source>
        <dbReference type="Proteomes" id="UP001500567"/>
    </source>
</evidence>
<comment type="caution">
    <text evidence="2">The sequence shown here is derived from an EMBL/GenBank/DDBJ whole genome shotgun (WGS) entry which is preliminary data.</text>
</comment>
<dbReference type="Proteomes" id="UP001500567">
    <property type="component" value="Unassembled WGS sequence"/>
</dbReference>
<gene>
    <name evidence="2" type="ORF">GCM10022408_01130</name>
</gene>
<feature type="region of interest" description="Disordered" evidence="1">
    <location>
        <begin position="30"/>
        <end position="140"/>
    </location>
</feature>
<evidence type="ECO:0000313" key="2">
    <source>
        <dbReference type="EMBL" id="GAA3994513.1"/>
    </source>
</evidence>
<name>A0ABP7RB57_9BACT</name>
<sequence length="164" mass="18319">MEKVQMLLLILLGLGVFVWRLVQKARETAAQESRERPNAKVPPLPNTSFQELLKQMQAQNETGQQQTGPTAAEKAAEFQRQAPPRETSQQSARRAAQPAPLPTTGRPAQRPTELQTRRAATPLVQLAEPTTSDSTRRRVGDMLRNPADVRAAFVLSEILKRKFE</sequence>
<reference evidence="3" key="1">
    <citation type="journal article" date="2019" name="Int. J. Syst. Evol. Microbiol.">
        <title>The Global Catalogue of Microorganisms (GCM) 10K type strain sequencing project: providing services to taxonomists for standard genome sequencing and annotation.</title>
        <authorList>
            <consortium name="The Broad Institute Genomics Platform"/>
            <consortium name="The Broad Institute Genome Sequencing Center for Infectious Disease"/>
            <person name="Wu L."/>
            <person name="Ma J."/>
        </authorList>
    </citation>
    <scope>NUCLEOTIDE SEQUENCE [LARGE SCALE GENOMIC DNA]</scope>
    <source>
        <strain evidence="3">JCM 17224</strain>
    </source>
</reference>
<keyword evidence="3" id="KW-1185">Reference proteome</keyword>
<evidence type="ECO:0000256" key="1">
    <source>
        <dbReference type="SAM" id="MobiDB-lite"/>
    </source>
</evidence>
<proteinExistence type="predicted"/>